<keyword evidence="2" id="KW-1185">Reference proteome</keyword>
<evidence type="ECO:0000313" key="2">
    <source>
        <dbReference type="Proteomes" id="UP000266673"/>
    </source>
</evidence>
<reference evidence="1 2" key="1">
    <citation type="submission" date="2018-06" db="EMBL/GenBank/DDBJ databases">
        <title>Comparative genomics reveals the genomic features of Rhizophagus irregularis, R. cerebriforme, R. diaphanum and Gigaspora rosea, and their symbiotic lifestyle signature.</title>
        <authorList>
            <person name="Morin E."/>
            <person name="San Clemente H."/>
            <person name="Chen E.C.H."/>
            <person name="De La Providencia I."/>
            <person name="Hainaut M."/>
            <person name="Kuo A."/>
            <person name="Kohler A."/>
            <person name="Murat C."/>
            <person name="Tang N."/>
            <person name="Roy S."/>
            <person name="Loubradou J."/>
            <person name="Henrissat B."/>
            <person name="Grigoriev I.V."/>
            <person name="Corradi N."/>
            <person name="Roux C."/>
            <person name="Martin F.M."/>
        </authorList>
    </citation>
    <scope>NUCLEOTIDE SEQUENCE [LARGE SCALE GENOMIC DNA]</scope>
    <source>
        <strain evidence="1 2">DAOM 194757</strain>
    </source>
</reference>
<dbReference type="EMBL" id="QKWP01001530">
    <property type="protein sequence ID" value="RIB08267.1"/>
    <property type="molecule type" value="Genomic_DNA"/>
</dbReference>
<dbReference type="OrthoDB" id="1668230at2759"/>
<comment type="caution">
    <text evidence="1">The sequence shown here is derived from an EMBL/GenBank/DDBJ whole genome shotgun (WGS) entry which is preliminary data.</text>
</comment>
<evidence type="ECO:0000313" key="1">
    <source>
        <dbReference type="EMBL" id="RIB08267.1"/>
    </source>
</evidence>
<proteinExistence type="predicted"/>
<accession>A0A397UGR3</accession>
<dbReference type="AlphaFoldDB" id="A0A397UGR3"/>
<name>A0A397UGR3_9GLOM</name>
<protein>
    <submittedName>
        <fullName evidence="1">Uncharacterized protein</fullName>
    </submittedName>
</protein>
<dbReference type="Proteomes" id="UP000266673">
    <property type="component" value="Unassembled WGS sequence"/>
</dbReference>
<sequence>MSISGPIFQQSEILRFFYILNIRIIKKFNSLIILLPTVDCQKKPDKNNSEGGIYGVLTYVAPEILILHQLQIFMASESTKWPTACKVWDKLSK</sequence>
<gene>
    <name evidence="1" type="ORF">C2G38_2212072</name>
</gene>
<organism evidence="1 2">
    <name type="scientific">Gigaspora rosea</name>
    <dbReference type="NCBI Taxonomy" id="44941"/>
    <lineage>
        <taxon>Eukaryota</taxon>
        <taxon>Fungi</taxon>
        <taxon>Fungi incertae sedis</taxon>
        <taxon>Mucoromycota</taxon>
        <taxon>Glomeromycotina</taxon>
        <taxon>Glomeromycetes</taxon>
        <taxon>Diversisporales</taxon>
        <taxon>Gigasporaceae</taxon>
        <taxon>Gigaspora</taxon>
    </lineage>
</organism>